<feature type="domain" description="Nodulin-like" evidence="7">
    <location>
        <begin position="17"/>
        <end position="271"/>
    </location>
</feature>
<keyword evidence="4 6" id="KW-0472">Membrane</keyword>
<reference evidence="9 10" key="1">
    <citation type="journal article" date="2024" name="Nat. Commun.">
        <title>Phylogenomics reveals the evolutionary origins of lichenization in chlorophyte algae.</title>
        <authorList>
            <person name="Puginier C."/>
            <person name="Libourel C."/>
            <person name="Otte J."/>
            <person name="Skaloud P."/>
            <person name="Haon M."/>
            <person name="Grisel S."/>
            <person name="Petersen M."/>
            <person name="Berrin J.G."/>
            <person name="Delaux P.M."/>
            <person name="Dal Grande F."/>
            <person name="Keller J."/>
        </authorList>
    </citation>
    <scope>NUCLEOTIDE SEQUENCE [LARGE SCALE GENOMIC DNA]</scope>
    <source>
        <strain evidence="9 10">SAG 216-7</strain>
    </source>
</reference>
<feature type="transmembrane region" description="Helical" evidence="6">
    <location>
        <begin position="262"/>
        <end position="281"/>
    </location>
</feature>
<evidence type="ECO:0000256" key="5">
    <source>
        <dbReference type="SAM" id="MobiDB-lite"/>
    </source>
</evidence>
<feature type="transmembrane region" description="Helical" evidence="6">
    <location>
        <begin position="501"/>
        <end position="522"/>
    </location>
</feature>
<keyword evidence="10" id="KW-1185">Reference proteome</keyword>
<evidence type="ECO:0000259" key="7">
    <source>
        <dbReference type="Pfam" id="PF06813"/>
    </source>
</evidence>
<evidence type="ECO:0000256" key="2">
    <source>
        <dbReference type="ARBA" id="ARBA00022692"/>
    </source>
</evidence>
<evidence type="ECO:0000256" key="6">
    <source>
        <dbReference type="SAM" id="Phobius"/>
    </source>
</evidence>
<feature type="transmembrane region" description="Helical" evidence="6">
    <location>
        <begin position="89"/>
        <end position="109"/>
    </location>
</feature>
<dbReference type="EMBL" id="JALJOT010000007">
    <property type="protein sequence ID" value="KAK9909095.1"/>
    <property type="molecule type" value="Genomic_DNA"/>
</dbReference>
<dbReference type="SUPFAM" id="SSF103473">
    <property type="entry name" value="MFS general substrate transporter"/>
    <property type="match status" value="1"/>
</dbReference>
<comment type="caution">
    <text evidence="9">The sequence shown here is derived from an EMBL/GenBank/DDBJ whole genome shotgun (WGS) entry which is preliminary data.</text>
</comment>
<feature type="transmembrane region" description="Helical" evidence="6">
    <location>
        <begin position="542"/>
        <end position="565"/>
    </location>
</feature>
<feature type="region of interest" description="Disordered" evidence="5">
    <location>
        <begin position="283"/>
        <end position="355"/>
    </location>
</feature>
<feature type="domain" description="NFD4 C-terminal" evidence="8">
    <location>
        <begin position="365"/>
        <end position="569"/>
    </location>
</feature>
<evidence type="ECO:0000313" key="10">
    <source>
        <dbReference type="Proteomes" id="UP001491310"/>
    </source>
</evidence>
<evidence type="ECO:0008006" key="11">
    <source>
        <dbReference type="Google" id="ProtNLM"/>
    </source>
</evidence>
<feature type="transmembrane region" description="Helical" evidence="6">
    <location>
        <begin position="115"/>
        <end position="134"/>
    </location>
</feature>
<feature type="transmembrane region" description="Helical" evidence="6">
    <location>
        <begin position="181"/>
        <end position="202"/>
    </location>
</feature>
<feature type="transmembrane region" description="Helical" evidence="6">
    <location>
        <begin position="223"/>
        <end position="242"/>
    </location>
</feature>
<feature type="transmembrane region" description="Helical" evidence="6">
    <location>
        <begin position="18"/>
        <end position="40"/>
    </location>
</feature>
<accession>A0ABR2YPX1</accession>
<organism evidence="9 10">
    <name type="scientific">Coccomyxa subellipsoidea</name>
    <dbReference type="NCBI Taxonomy" id="248742"/>
    <lineage>
        <taxon>Eukaryota</taxon>
        <taxon>Viridiplantae</taxon>
        <taxon>Chlorophyta</taxon>
        <taxon>core chlorophytes</taxon>
        <taxon>Trebouxiophyceae</taxon>
        <taxon>Trebouxiophyceae incertae sedis</taxon>
        <taxon>Coccomyxaceae</taxon>
        <taxon>Coccomyxa</taxon>
    </lineage>
</organism>
<comment type="subcellular location">
    <subcellularLocation>
        <location evidence="1">Membrane</location>
        <topology evidence="1">Multi-pass membrane protein</topology>
    </subcellularLocation>
</comment>
<dbReference type="Proteomes" id="UP001491310">
    <property type="component" value="Unassembled WGS sequence"/>
</dbReference>
<dbReference type="InterPro" id="IPR010658">
    <property type="entry name" value="Nodulin-like"/>
</dbReference>
<evidence type="ECO:0000256" key="1">
    <source>
        <dbReference type="ARBA" id="ARBA00004141"/>
    </source>
</evidence>
<feature type="transmembrane region" description="Helical" evidence="6">
    <location>
        <begin position="463"/>
        <end position="481"/>
    </location>
</feature>
<dbReference type="InterPro" id="IPR056555">
    <property type="entry name" value="NFD4_C"/>
</dbReference>
<feature type="transmembrane region" description="Helical" evidence="6">
    <location>
        <begin position="368"/>
        <end position="387"/>
    </location>
</feature>
<evidence type="ECO:0000256" key="4">
    <source>
        <dbReference type="ARBA" id="ARBA00023136"/>
    </source>
</evidence>
<protein>
    <recommendedName>
        <fullName evidence="11">MFS general substrate transporter</fullName>
    </recommendedName>
</protein>
<feature type="transmembrane region" description="Helical" evidence="6">
    <location>
        <begin position="439"/>
        <end position="457"/>
    </location>
</feature>
<evidence type="ECO:0000313" key="9">
    <source>
        <dbReference type="EMBL" id="KAK9909095.1"/>
    </source>
</evidence>
<feature type="transmembrane region" description="Helical" evidence="6">
    <location>
        <begin position="407"/>
        <end position="427"/>
    </location>
</feature>
<dbReference type="Pfam" id="PF06813">
    <property type="entry name" value="Nodulin-like"/>
    <property type="match status" value="1"/>
</dbReference>
<dbReference type="Pfam" id="PF23262">
    <property type="entry name" value="NFD4_C"/>
    <property type="match status" value="1"/>
</dbReference>
<name>A0ABR2YPX1_9CHLO</name>
<proteinExistence type="predicted"/>
<dbReference type="PANTHER" id="PTHR21576:SF158">
    <property type="entry name" value="RIBOSOMAL RNA-PROCESSING PROTEIN 12-LIKE CONSERVED DOMAIN-CONTAINING PROTEIN"/>
    <property type="match status" value="1"/>
</dbReference>
<sequence length="597" mass="65110">MAPSAAGPTITPMYVNKWATNVSAIFLQICGGLCYTFSLYSSDLKSAFNFTQPQLETLGSCLVSGGYFAWIPGLTYDYLRHHHKFGPRLIAAWGCLNHFIGFFMVWAAAKGYVTIPYWLLAAFALLGSSAVVFLDSAAIVTCMRNFPNERGNVGGTLKSFLGVSASLASSIYLGAYQPDGLGFLLFVAVLPLFVAVLAVPFINHVPYVEEAEVNQKHWFLSTGGRFLATYAVAGAIVVYQLITASISEVHPYSMSQQRDIMIGVLLLLFLVLLTPFGSGGLKSQPAPLPTMENSDWREEGGEDVESAQLLGNGGGQSGPDSAGQHGKQDEPRRRGPSAVQRHSSHTNLHPGQEKGMPEYTLPQCLVSLNYWMLWSALMVGMGAGFTMLNNLGQMVEALGGRREGQGIYVLLFTTLNTVGRMVGGYVPEKLLHARGTPRTIFAVVASLMTCVAALLSAFTSLRWLLACAMMLGFVFGWHWSLMPVLTSELFGLHHFASNHAVMHLAPTVGGFLCSALLAGNVYDIRGVAHSDPYGTCFGPDCYRLSYLVIAGMAGLQSFASYWLYLRTHEVYKEEYKRLRSLFIGSNTAMVIQMRLLI</sequence>
<dbReference type="PANTHER" id="PTHR21576">
    <property type="entry name" value="UNCHARACTERIZED NODULIN-LIKE PROTEIN"/>
    <property type="match status" value="1"/>
</dbReference>
<keyword evidence="2 6" id="KW-0812">Transmembrane</keyword>
<dbReference type="Gene3D" id="1.20.1250.20">
    <property type="entry name" value="MFS general substrate transporter like domains"/>
    <property type="match status" value="1"/>
</dbReference>
<dbReference type="InterPro" id="IPR036259">
    <property type="entry name" value="MFS_trans_sf"/>
</dbReference>
<evidence type="ECO:0000259" key="8">
    <source>
        <dbReference type="Pfam" id="PF23262"/>
    </source>
</evidence>
<gene>
    <name evidence="9" type="ORF">WJX75_007051</name>
</gene>
<evidence type="ECO:0000256" key="3">
    <source>
        <dbReference type="ARBA" id="ARBA00022989"/>
    </source>
</evidence>
<keyword evidence="3 6" id="KW-1133">Transmembrane helix</keyword>